<dbReference type="PANTHER" id="PTHR43441:SF3">
    <property type="entry name" value="ACETYLTRANSFERASE"/>
    <property type="match status" value="1"/>
</dbReference>
<dbReference type="InterPro" id="IPR000182">
    <property type="entry name" value="GNAT_dom"/>
</dbReference>
<dbReference type="SUPFAM" id="SSF55729">
    <property type="entry name" value="Acyl-CoA N-acyltransferases (Nat)"/>
    <property type="match status" value="1"/>
</dbReference>
<dbReference type="GO" id="GO:0008999">
    <property type="term" value="F:protein-N-terminal-alanine acetyltransferase activity"/>
    <property type="evidence" value="ECO:0007669"/>
    <property type="project" value="TreeGrafter"/>
</dbReference>
<dbReference type="GO" id="GO:1990189">
    <property type="term" value="F:protein N-terminal-serine acetyltransferase activity"/>
    <property type="evidence" value="ECO:0007669"/>
    <property type="project" value="TreeGrafter"/>
</dbReference>
<dbReference type="GO" id="GO:0005737">
    <property type="term" value="C:cytoplasm"/>
    <property type="evidence" value="ECO:0007669"/>
    <property type="project" value="TreeGrafter"/>
</dbReference>
<dbReference type="PROSITE" id="PS51186">
    <property type="entry name" value="GNAT"/>
    <property type="match status" value="1"/>
</dbReference>
<dbReference type="Gene3D" id="3.40.630.30">
    <property type="match status" value="1"/>
</dbReference>
<accession>A0A1H0HTB8</accession>
<dbReference type="Proteomes" id="UP000198778">
    <property type="component" value="Unassembled WGS sequence"/>
</dbReference>
<dbReference type="Pfam" id="PF13302">
    <property type="entry name" value="Acetyltransf_3"/>
    <property type="match status" value="1"/>
</dbReference>
<evidence type="ECO:0000313" key="3">
    <source>
        <dbReference type="Proteomes" id="UP000198778"/>
    </source>
</evidence>
<gene>
    <name evidence="2" type="ORF">SAMN04488053_10931</name>
</gene>
<dbReference type="EMBL" id="FNIL01000009">
    <property type="protein sequence ID" value="SDO22359.1"/>
    <property type="molecule type" value="Genomic_DNA"/>
</dbReference>
<reference evidence="3" key="1">
    <citation type="submission" date="2016-10" db="EMBL/GenBank/DDBJ databases">
        <authorList>
            <person name="Varghese N."/>
            <person name="Submissions S."/>
        </authorList>
    </citation>
    <scope>NUCLEOTIDE SEQUENCE [LARGE SCALE GENOMIC DNA]</scope>
    <source>
        <strain evidence="3">CGMCC 1.10369</strain>
    </source>
</reference>
<keyword evidence="2" id="KW-0808">Transferase</keyword>
<proteinExistence type="predicted"/>
<dbReference type="RefSeq" id="WP_090843402.1">
    <property type="nucleotide sequence ID" value="NZ_FNIL01000009.1"/>
</dbReference>
<dbReference type="PANTHER" id="PTHR43441">
    <property type="entry name" value="RIBOSOMAL-PROTEIN-SERINE ACETYLTRANSFERASE"/>
    <property type="match status" value="1"/>
</dbReference>
<feature type="domain" description="N-acetyltransferase" evidence="1">
    <location>
        <begin position="31"/>
        <end position="180"/>
    </location>
</feature>
<dbReference type="InterPro" id="IPR016181">
    <property type="entry name" value="Acyl_CoA_acyltransferase"/>
</dbReference>
<dbReference type="AlphaFoldDB" id="A0A1H0HTB8"/>
<dbReference type="OrthoDB" id="9799321at2"/>
<dbReference type="STRING" id="745820.SAMN04488053_10931"/>
<keyword evidence="3" id="KW-1185">Reference proteome</keyword>
<sequence>MKPILFDFPNQFETENLFIRLPLPGDGEAVYEAKKASAEQLNLWLPFIPTDEEPEKTEANIRDAYAKFMMREDLRLHIFLKQSHQFIGCTGLHRIDWSIPKFEIGYWMDIRWSGRGYMTEAVEGVTKFAAETLRAKRVEIRCDTLNTKSKAIPERLGFELEAVLKNDKRDPAGDLRDTCVFVKIWEDEN</sequence>
<dbReference type="InterPro" id="IPR051908">
    <property type="entry name" value="Ribosomal_N-acetyltransferase"/>
</dbReference>
<organism evidence="2 3">
    <name type="scientific">Alkalicoccus daliensis</name>
    <dbReference type="NCBI Taxonomy" id="745820"/>
    <lineage>
        <taxon>Bacteria</taxon>
        <taxon>Bacillati</taxon>
        <taxon>Bacillota</taxon>
        <taxon>Bacilli</taxon>
        <taxon>Bacillales</taxon>
        <taxon>Bacillaceae</taxon>
        <taxon>Alkalicoccus</taxon>
    </lineage>
</organism>
<protein>
    <submittedName>
        <fullName evidence="2">Protein N-acetyltransferase, RimJ/RimL family</fullName>
    </submittedName>
</protein>
<name>A0A1H0HTB8_9BACI</name>
<evidence type="ECO:0000313" key="2">
    <source>
        <dbReference type="EMBL" id="SDO22359.1"/>
    </source>
</evidence>
<evidence type="ECO:0000259" key="1">
    <source>
        <dbReference type="PROSITE" id="PS51186"/>
    </source>
</evidence>